<dbReference type="VEuPathDB" id="TriTrypDB:TM35_000013210"/>
<feature type="binding site" evidence="4">
    <location>
        <position position="498"/>
    </location>
    <ligand>
        <name>AMP</name>
        <dbReference type="ChEBI" id="CHEBI:456215"/>
    </ligand>
</feature>
<dbReference type="SUPFAM" id="SSF109604">
    <property type="entry name" value="HD-domain/PDEase-like"/>
    <property type="match status" value="1"/>
</dbReference>
<dbReference type="PANTHER" id="PTHR11347">
    <property type="entry name" value="CYCLIC NUCLEOTIDE PHOSPHODIESTERASE"/>
    <property type="match status" value="1"/>
</dbReference>
<dbReference type="InterPro" id="IPR002073">
    <property type="entry name" value="PDEase_catalytic_dom"/>
</dbReference>
<dbReference type="Pfam" id="PF00233">
    <property type="entry name" value="PDEase_I"/>
    <property type="match status" value="1"/>
</dbReference>
<dbReference type="GO" id="GO:0007165">
    <property type="term" value="P:signal transduction"/>
    <property type="evidence" value="ECO:0007669"/>
    <property type="project" value="InterPro"/>
</dbReference>
<dbReference type="STRING" id="67003.A0A1X0P936"/>
<feature type="binding site" evidence="4">
    <location>
        <position position="609"/>
    </location>
    <ligand>
        <name>AMP</name>
        <dbReference type="ChEBI" id="CHEBI:456215"/>
    </ligand>
</feature>
<feature type="binding site" evidence="4">
    <location>
        <position position="662"/>
    </location>
    <ligand>
        <name>AMP</name>
        <dbReference type="ChEBI" id="CHEBI:456215"/>
    </ligand>
</feature>
<dbReference type="Proteomes" id="UP000192257">
    <property type="component" value="Unassembled WGS sequence"/>
</dbReference>
<reference evidence="8 9" key="1">
    <citation type="submission" date="2017-03" db="EMBL/GenBank/DDBJ databases">
        <title>An alternative strategy for trypanosome survival in the mammalian bloodstream revealed through genome and transcriptome analysis of the ubiquitous bovine parasite Trypanosoma (Megatrypanum) theileri.</title>
        <authorList>
            <person name="Kelly S."/>
            <person name="Ivens A."/>
            <person name="Mott A."/>
            <person name="O'Neill E."/>
            <person name="Emms D."/>
            <person name="Macleod O."/>
            <person name="Voorheis P."/>
            <person name="Matthews J."/>
            <person name="Matthews K."/>
            <person name="Carrington M."/>
        </authorList>
    </citation>
    <scope>NUCLEOTIDE SEQUENCE [LARGE SCALE GENOMIC DNA]</scope>
    <source>
        <strain evidence="8">Edinburgh</strain>
    </source>
</reference>
<protein>
    <recommendedName>
        <fullName evidence="6">Phosphodiesterase</fullName>
        <ecNumber evidence="6">3.1.4.-</ecNumber>
    </recommendedName>
</protein>
<gene>
    <name evidence="8" type="ORF">TM35_000013210</name>
</gene>
<organism evidence="8 9">
    <name type="scientific">Trypanosoma theileri</name>
    <dbReference type="NCBI Taxonomy" id="67003"/>
    <lineage>
        <taxon>Eukaryota</taxon>
        <taxon>Discoba</taxon>
        <taxon>Euglenozoa</taxon>
        <taxon>Kinetoplastea</taxon>
        <taxon>Metakinetoplastina</taxon>
        <taxon>Trypanosomatida</taxon>
        <taxon>Trypanosomatidae</taxon>
        <taxon>Trypanosoma</taxon>
    </lineage>
</organism>
<evidence type="ECO:0000256" key="5">
    <source>
        <dbReference type="PIRSR" id="PIRSR623088-3"/>
    </source>
</evidence>
<accession>A0A1X0P936</accession>
<evidence type="ECO:0000256" key="4">
    <source>
        <dbReference type="PIRSR" id="PIRSR623088-2"/>
    </source>
</evidence>
<dbReference type="InterPro" id="IPR023174">
    <property type="entry name" value="PDEase_CS"/>
</dbReference>
<dbReference type="InterPro" id="IPR003607">
    <property type="entry name" value="HD/PDEase_dom"/>
</dbReference>
<evidence type="ECO:0000256" key="3">
    <source>
        <dbReference type="PIRSR" id="PIRSR623088-1"/>
    </source>
</evidence>
<dbReference type="PRINTS" id="PR00387">
    <property type="entry name" value="PDIESTERASE1"/>
</dbReference>
<feature type="domain" description="PDEase" evidence="7">
    <location>
        <begin position="365"/>
        <end position="705"/>
    </location>
</feature>
<feature type="binding site" evidence="5">
    <location>
        <position position="497"/>
    </location>
    <ligand>
        <name>Zn(2+)</name>
        <dbReference type="ChEBI" id="CHEBI:29105"/>
        <label>1</label>
    </ligand>
</feature>
<evidence type="ECO:0000256" key="2">
    <source>
        <dbReference type="ARBA" id="ARBA00022801"/>
    </source>
</evidence>
<dbReference type="EMBL" id="NBCO01000001">
    <property type="protein sequence ID" value="ORC93444.1"/>
    <property type="molecule type" value="Genomic_DNA"/>
</dbReference>
<dbReference type="PROSITE" id="PS00126">
    <property type="entry name" value="PDEASE_I_1"/>
    <property type="match status" value="1"/>
</dbReference>
<evidence type="ECO:0000259" key="7">
    <source>
        <dbReference type="PROSITE" id="PS51845"/>
    </source>
</evidence>
<dbReference type="OrthoDB" id="546632at2759"/>
<feature type="active site" description="Proton donor" evidence="3">
    <location>
        <position position="455"/>
    </location>
</feature>
<evidence type="ECO:0000256" key="6">
    <source>
        <dbReference type="RuleBase" id="RU363067"/>
    </source>
</evidence>
<dbReference type="EC" id="3.1.4.-" evidence="6"/>
<comment type="cofactor">
    <cofactor evidence="6">
        <name>a divalent metal cation</name>
        <dbReference type="ChEBI" id="CHEBI:60240"/>
    </cofactor>
    <text evidence="6">Binds 2 divalent metal cations per subunit. Site 1 may preferentially bind zinc ions, while site 2 has a preference for magnesium and/or manganese ions.</text>
</comment>
<proteinExistence type="inferred from homology"/>
<evidence type="ECO:0000313" key="8">
    <source>
        <dbReference type="EMBL" id="ORC93444.1"/>
    </source>
</evidence>
<feature type="binding site" evidence="5">
    <location>
        <position position="609"/>
    </location>
    <ligand>
        <name>Zn(2+)</name>
        <dbReference type="ChEBI" id="CHEBI:29105"/>
        <label>1</label>
    </ligand>
</feature>
<evidence type="ECO:0000313" key="9">
    <source>
        <dbReference type="Proteomes" id="UP000192257"/>
    </source>
</evidence>
<comment type="similarity">
    <text evidence="6">Belongs to the cyclic nucleotide phosphodiesterase family.</text>
</comment>
<comment type="caution">
    <text evidence="8">The sequence shown here is derived from an EMBL/GenBank/DDBJ whole genome shotgun (WGS) entry which is preliminary data.</text>
</comment>
<dbReference type="SMART" id="SM00471">
    <property type="entry name" value="HDc"/>
    <property type="match status" value="1"/>
</dbReference>
<keyword evidence="2 6" id="KW-0378">Hydrolase</keyword>
<keyword evidence="9" id="KW-1185">Reference proteome</keyword>
<feature type="binding site" evidence="5">
    <location>
        <position position="498"/>
    </location>
    <ligand>
        <name>Zn(2+)</name>
        <dbReference type="ChEBI" id="CHEBI:29105"/>
        <label>2</label>
    </ligand>
</feature>
<feature type="binding site" evidence="4">
    <location>
        <begin position="455"/>
        <end position="459"/>
    </location>
    <ligand>
        <name>AMP</name>
        <dbReference type="ChEBI" id="CHEBI:456215"/>
    </ligand>
</feature>
<dbReference type="PROSITE" id="PS51845">
    <property type="entry name" value="PDEASE_I_2"/>
    <property type="match status" value="1"/>
</dbReference>
<evidence type="ECO:0000256" key="1">
    <source>
        <dbReference type="ARBA" id="ARBA00022723"/>
    </source>
</evidence>
<feature type="binding site" evidence="5">
    <location>
        <position position="498"/>
    </location>
    <ligand>
        <name>Zn(2+)</name>
        <dbReference type="ChEBI" id="CHEBI:29105"/>
        <label>1</label>
    </ligand>
</feature>
<sequence length="712" mass="80283">MGCGATKESSSSNTPPALALYMGTSPKLDATTIQAADATGVVAATAVISENITAPTNCITSPATGLTKSSSGAQQMRMPGKEKYIMESGAVVMDDRPKGGWTSLGLLLLYCAPVTNELTISYRENSSGAVFAKRFTDKELLASKEAAGIPFSWGPFFKSLASDVLKGKAIVQSLTHQTKEVRFTIVNSKEPNVTYLYLCTLEEVSGPGHSAKPTAVLEYFVAPLTRMLQIRHHSAEMSNRMTQVEKIESDFTVKSASARHYKKKVQQLLTIIRPLREESSITAQRTMKLALEVKAVERRLRLIRDTRIKKHPLDELYENGGAQYFEHVPQAEKHFPLKEVVDPNILACIRSVFPLSPGMKLENVVELLDRPALQPYLTESSSQSIRDVFKIFQGIDRWDYDAIQLEIITNGNALFYTTYLLMYKLDLVAHFNLDDEILQRFLLEVQSGYHPNPYHNAMHAADVTQINYYIIMIAGLKEKCELSKEEILAAVIAGAIHDFDHPGLNNNFHSKTNAYLSTLYNDRSILENHHVASVYELLKNPAYNVFAPLNDEQLRVVRETMIEMVLATDMGNHGRIFKSFQLRMGETTDWHTNKTDVRLALSMSIKMADISNCARPHYIYAEWARNIAREFYNQGDAEVACNLPISPFMDRTKEIVDFPKGQISFMMYIVIPMVEVISEFLPSLRFALQYCNENKQIWQKYQEEHSSVNPQE</sequence>
<dbReference type="AlphaFoldDB" id="A0A1X0P936"/>
<dbReference type="InterPro" id="IPR036971">
    <property type="entry name" value="PDEase_catalytic_dom_sf"/>
</dbReference>
<feature type="binding site" evidence="5">
    <location>
        <position position="459"/>
    </location>
    <ligand>
        <name>Zn(2+)</name>
        <dbReference type="ChEBI" id="CHEBI:29105"/>
        <label>1</label>
    </ligand>
</feature>
<keyword evidence="1 5" id="KW-0479">Metal-binding</keyword>
<dbReference type="GeneID" id="39980782"/>
<dbReference type="InterPro" id="IPR023088">
    <property type="entry name" value="PDEase"/>
</dbReference>
<dbReference type="RefSeq" id="XP_028887510.1">
    <property type="nucleotide sequence ID" value="XM_029021002.1"/>
</dbReference>
<dbReference type="GO" id="GO:0004114">
    <property type="term" value="F:3',5'-cyclic-nucleotide phosphodiesterase activity"/>
    <property type="evidence" value="ECO:0007669"/>
    <property type="project" value="InterPro"/>
</dbReference>
<dbReference type="GO" id="GO:0046872">
    <property type="term" value="F:metal ion binding"/>
    <property type="evidence" value="ECO:0007669"/>
    <property type="project" value="UniProtKB-KW"/>
</dbReference>
<dbReference type="Gene3D" id="1.10.1300.10">
    <property type="entry name" value="3'5'-cyclic nucleotide phosphodiesterase, catalytic domain"/>
    <property type="match status" value="1"/>
</dbReference>
<dbReference type="CDD" id="cd00077">
    <property type="entry name" value="HDc"/>
    <property type="match status" value="1"/>
</dbReference>
<name>A0A1X0P936_9TRYP</name>